<dbReference type="PANTHER" id="PTHR23152">
    <property type="entry name" value="2-OXOGLUTARATE DEHYDROGENASE"/>
    <property type="match status" value="1"/>
</dbReference>
<comment type="function">
    <text evidence="6">The 2-oxoglutarate dehydrogenase complex catalyzes the overall conversion of 2-oxoglutarate to succinyl-CoA and CO(2). It contains multiple copies of three enzymatic components: 2-oxoglutarate dehydrogenase (E1), dihydrolipoamide succinyltransferase (E2) and lipoamide dehydrogenase (E3).</text>
</comment>
<dbReference type="GO" id="GO:0045252">
    <property type="term" value="C:oxoglutarate dehydrogenase complex"/>
    <property type="evidence" value="ECO:0007669"/>
    <property type="project" value="TreeGrafter"/>
</dbReference>
<dbReference type="Pfam" id="PF16078">
    <property type="entry name" value="2-oxogl_dehyd_N"/>
    <property type="match status" value="1"/>
</dbReference>
<dbReference type="GO" id="GO:0030976">
    <property type="term" value="F:thiamine pyrophosphate binding"/>
    <property type="evidence" value="ECO:0007669"/>
    <property type="project" value="InterPro"/>
</dbReference>
<evidence type="ECO:0000256" key="4">
    <source>
        <dbReference type="ARBA" id="ARBA00023002"/>
    </source>
</evidence>
<dbReference type="GO" id="GO:0005739">
    <property type="term" value="C:mitochondrion"/>
    <property type="evidence" value="ECO:0007669"/>
    <property type="project" value="TreeGrafter"/>
</dbReference>
<evidence type="ECO:0000256" key="2">
    <source>
        <dbReference type="ARBA" id="ARBA00006936"/>
    </source>
</evidence>
<dbReference type="GO" id="GO:0006099">
    <property type="term" value="P:tricarboxylic acid cycle"/>
    <property type="evidence" value="ECO:0007669"/>
    <property type="project" value="TreeGrafter"/>
</dbReference>
<evidence type="ECO:0000256" key="3">
    <source>
        <dbReference type="ARBA" id="ARBA00012280"/>
    </source>
</evidence>
<evidence type="ECO:0000256" key="5">
    <source>
        <dbReference type="ARBA" id="ARBA00023052"/>
    </source>
</evidence>
<dbReference type="Gene3D" id="1.10.287.1150">
    <property type="entry name" value="TPP helical domain"/>
    <property type="match status" value="1"/>
</dbReference>
<dbReference type="InterPro" id="IPR029061">
    <property type="entry name" value="THDP-binding"/>
</dbReference>
<dbReference type="Pfam" id="PF02779">
    <property type="entry name" value="Transket_pyr"/>
    <property type="match status" value="1"/>
</dbReference>
<organism evidence="10">
    <name type="scientific">Neobodo designis</name>
    <name type="common">Flagellated protozoan</name>
    <name type="synonym">Bodo designis</name>
    <dbReference type="NCBI Taxonomy" id="312471"/>
    <lineage>
        <taxon>Eukaryota</taxon>
        <taxon>Discoba</taxon>
        <taxon>Euglenozoa</taxon>
        <taxon>Kinetoplastea</taxon>
        <taxon>Metakinetoplastina</taxon>
        <taxon>Neobodonida</taxon>
        <taxon>Neobodo</taxon>
    </lineage>
</organism>
<dbReference type="InterPro" id="IPR011603">
    <property type="entry name" value="2oxoglutarate_DH_E1"/>
</dbReference>
<dbReference type="InterPro" id="IPR001017">
    <property type="entry name" value="DH_E1"/>
</dbReference>
<dbReference type="InterPro" id="IPR031717">
    <property type="entry name" value="ODO-1/KGD_C"/>
</dbReference>
<dbReference type="InterPro" id="IPR005475">
    <property type="entry name" value="Transketolase-like_Pyr-bd"/>
</dbReference>
<evidence type="ECO:0000313" key="10">
    <source>
        <dbReference type="EMBL" id="CAD9128354.1"/>
    </source>
</evidence>
<proteinExistence type="inferred from homology"/>
<dbReference type="Pfam" id="PF00676">
    <property type="entry name" value="E1_dh"/>
    <property type="match status" value="1"/>
</dbReference>
<dbReference type="Gene3D" id="3.40.50.970">
    <property type="match status" value="1"/>
</dbReference>
<dbReference type="Gene3D" id="3.40.50.12470">
    <property type="match status" value="1"/>
</dbReference>
<dbReference type="SUPFAM" id="SSF52518">
    <property type="entry name" value="Thiamin diphosphate-binding fold (THDP-binding)"/>
    <property type="match status" value="2"/>
</dbReference>
<dbReference type="GO" id="GO:0004591">
    <property type="term" value="F:oxoglutarate dehydrogenase (succinyl-transferring) activity"/>
    <property type="evidence" value="ECO:0007669"/>
    <property type="project" value="UniProtKB-EC"/>
</dbReference>
<dbReference type="PIRSF" id="PIRSF000157">
    <property type="entry name" value="Oxoglu_dh_E1"/>
    <property type="match status" value="1"/>
</dbReference>
<evidence type="ECO:0000256" key="6">
    <source>
        <dbReference type="ARBA" id="ARBA00037426"/>
    </source>
</evidence>
<dbReference type="NCBIfam" id="TIGR00239">
    <property type="entry name" value="2oxo_dh_E1"/>
    <property type="match status" value="1"/>
</dbReference>
<dbReference type="AlphaFoldDB" id="A0A7S1MCY6"/>
<dbReference type="InterPro" id="IPR042179">
    <property type="entry name" value="KGD_C_sf"/>
</dbReference>
<dbReference type="EC" id="1.2.4.2" evidence="3"/>
<dbReference type="EMBL" id="HBGF01031556">
    <property type="protein sequence ID" value="CAD9128354.1"/>
    <property type="molecule type" value="Transcribed_RNA"/>
</dbReference>
<keyword evidence="5" id="KW-0786">Thiamine pyrophosphate</keyword>
<feature type="domain" description="Transketolase-like pyrimidine-binding" evidence="9">
    <location>
        <begin position="651"/>
        <end position="870"/>
    </location>
</feature>
<dbReference type="SMART" id="SM00861">
    <property type="entry name" value="Transket_pyr"/>
    <property type="match status" value="1"/>
</dbReference>
<accession>A0A7S1MCY6</accession>
<dbReference type="Gene3D" id="3.40.50.11610">
    <property type="entry name" value="Multifunctional 2-oxoglutarate metabolism enzyme, C-terminal domain"/>
    <property type="match status" value="1"/>
</dbReference>
<dbReference type="CDD" id="cd02016">
    <property type="entry name" value="TPP_E1_OGDC_like"/>
    <property type="match status" value="1"/>
</dbReference>
<evidence type="ECO:0000256" key="7">
    <source>
        <dbReference type="ARBA" id="ARBA00040267"/>
    </source>
</evidence>
<dbReference type="PANTHER" id="PTHR23152:SF4">
    <property type="entry name" value="2-OXOADIPATE DEHYDROGENASE COMPLEX COMPONENT E1"/>
    <property type="match status" value="1"/>
</dbReference>
<keyword evidence="4" id="KW-0560">Oxidoreductase</keyword>
<protein>
    <recommendedName>
        <fullName evidence="7">2-oxoglutarate dehydrogenase, mitochondrial</fullName>
        <ecNumber evidence="3">1.2.4.2</ecNumber>
    </recommendedName>
    <alternativeName>
        <fullName evidence="8">2-oxoglutarate dehydrogenase complex component E1</fullName>
    </alternativeName>
</protein>
<reference evidence="10" key="1">
    <citation type="submission" date="2021-01" db="EMBL/GenBank/DDBJ databases">
        <authorList>
            <person name="Corre E."/>
            <person name="Pelletier E."/>
            <person name="Niang G."/>
            <person name="Scheremetjew M."/>
            <person name="Finn R."/>
            <person name="Kale V."/>
            <person name="Holt S."/>
            <person name="Cochrane G."/>
            <person name="Meng A."/>
            <person name="Brown T."/>
            <person name="Cohen L."/>
        </authorList>
    </citation>
    <scope>NUCLEOTIDE SEQUENCE</scope>
    <source>
        <strain evidence="10">CCAP 1951/1</strain>
    </source>
</reference>
<evidence type="ECO:0000256" key="1">
    <source>
        <dbReference type="ARBA" id="ARBA00001964"/>
    </source>
</evidence>
<evidence type="ECO:0000259" key="9">
    <source>
        <dbReference type="SMART" id="SM00861"/>
    </source>
</evidence>
<dbReference type="NCBIfam" id="NF006914">
    <property type="entry name" value="PRK09404.1"/>
    <property type="match status" value="1"/>
</dbReference>
<dbReference type="InterPro" id="IPR032106">
    <property type="entry name" value="2-oxogl_dehyd_N"/>
</dbReference>
<comment type="similarity">
    <text evidence="2">Belongs to the alpha-ketoglutarate dehydrogenase family.</text>
</comment>
<name>A0A7S1MCY6_NEODS</name>
<dbReference type="Pfam" id="PF16870">
    <property type="entry name" value="OxoGdeHyase_C"/>
    <property type="match status" value="1"/>
</dbReference>
<dbReference type="FunFam" id="3.40.50.12470:FF:000003">
    <property type="entry name" value="2-oxoglutarate dehydrogenase E1 component"/>
    <property type="match status" value="1"/>
</dbReference>
<gene>
    <name evidence="10" type="ORF">NDES1114_LOCUS21072</name>
</gene>
<sequence length="1025" mass="115122">MMRRLAARARVATVAMAACVQLRSQAMQVPPRRPLHKFDNFLTGASANYFEAQYEAWKHDPASVEESLAEMFRAAEATENGEEPLFAQPPTRLVDELSLYKPKKIGIAQTLQQSRRLISLIQAHERDGHLFAQLDPLKYERGTRRNPALKQAMRVNLHPNAFGFVEEDFDSTFCVGFHDGCGGLFDANTGPMKLSDIYQRLKRAYTGTIGYEFMHIYDEKVCHWLRERIETPQRVPDSALSTRYTAADRKSMFEQLASAAEFELMLKTKFGTTKRFGSDGAESFIVGLEAAIERSTVHGVEDVVIGMAHRGRLSVLHHICGKPYEALLSEFKGVKESDVLSAHDYGDVKYHRGMRSTRTLRNGKTCAVELLNNPSHLETVNPVVQGFARAEQVARGDENGLRVLPIEVHGDAAAAGQGIVFETMGLASIGKFKTGGTIHVVVNNQVGFTTAPVDSRSSTHCTDVARVFQCPVFHVNGDSVEDVHRVFQLAADYRATFGRSVIIDLVCYRRYGHNEADTPSFTQPMLYKVIEKRRNIVQLYKEQLAESSGLESAELDTIHKDVKSKFRKAWAVVEEGKYSYLDFQKQCVKPEWADFMPELEDAKMFPTTVNDAALRPVISALKSLPQGFALHKTLQGIMQKRAESLDKGVGIEWGTAEALAFGTLLQEGFPIRISGQDVERATFSQRHAVVHDQNTDDTHTYLENVSEEQARFTVTNSSLSEYGVLGFEVGYALRNPKNMNIWEAQFADFANGAQIIWDNFLSGCEMKWDQTCGLVISLPHGYDGQGPEHSSARLERFLQLEGSDDVVPADFEAASHLPPYHANEARIKNTNWQVCFTTTSANYFHMLRRQLRRDFRKPLIHCFSKSNLRAPESKSDIAAFGEDTAFMPVIDQPQVTKARKLVFCSGQVFNALSRAQEKGNHSDVAIVRIEQIAPFPWEYVAQVIDRLRAENKNLEIVWAQDEPRNMGAWNYIRPRLRNLLVHRGVPLKEAASVKFVGREANGSPATGYPFIHEREEKAILDGVFA</sequence>
<evidence type="ECO:0000256" key="8">
    <source>
        <dbReference type="ARBA" id="ARBA00042984"/>
    </source>
</evidence>
<comment type="cofactor">
    <cofactor evidence="1">
        <name>thiamine diphosphate</name>
        <dbReference type="ChEBI" id="CHEBI:58937"/>
    </cofactor>
</comment>